<dbReference type="AlphaFoldDB" id="A0A2K3CN62"/>
<evidence type="ECO:0000313" key="1">
    <source>
        <dbReference type="EMBL" id="PNW69724.1"/>
    </source>
</evidence>
<sequence length="516" mass="55021">MPGLLDRRLAGLDLRELYADLYQPDIIHEAASSPDVKGRRVLAILVAAKAPPEELLAPPFLAAVGLRGCHASAFAAAGAVAAQAQEWAGAGAGAGAALCCEANIKAAVVATAAMARMDANPDEEVPVMDQLVSAELLTALCHLGGADLSTPVAVLWECEDAFDFAGHDDCTSMFDFTFGPPALAHQLPLGSWIAIAAARMGLPHLLWAALTWAHTWDDSVAGVDWGPDPGIGGDLVGQQAQDEFEAYMRKVHRIRQNSVLGLALWRQAVIARPANTESEVWAAGLCGRMLMYMRPPLGCAAGRALAMTVIHQPQALQQEQEFMSSLALSLRSGVARLQQLRANGVQVQRQTYAAAFQQNEMFAQSAMDFQQTIALLYADPETVAQEQRSWGVMRGYCQAAPGTSLCAFTEHDVAVAAQYITQNLTQQRWEPKAHVVNSTALLMLRSLRTGLWQFHQRLNEQQVTRLLGVVSAGGTPAVQEGARADALAAARQAAAAVPEGLIATAARACASAALEY</sequence>
<protein>
    <submittedName>
        <fullName evidence="1">Uncharacterized protein</fullName>
    </submittedName>
</protein>
<evidence type="ECO:0000313" key="2">
    <source>
        <dbReference type="Proteomes" id="UP000006906"/>
    </source>
</evidence>
<name>A0A2K3CN62_CHLRE</name>
<proteinExistence type="predicted"/>
<dbReference type="EMBL" id="KZ454949">
    <property type="protein sequence ID" value="PNW69724.1"/>
    <property type="molecule type" value="Genomic_DNA"/>
</dbReference>
<dbReference type="Proteomes" id="UP000006906">
    <property type="component" value="Unassembled WGS sequence"/>
</dbReference>
<dbReference type="KEGG" id="cre:CHLRE_22g753347v5"/>
<dbReference type="InParanoid" id="A0A2K3CN62"/>
<organism evidence="1 2">
    <name type="scientific">Chlamydomonas reinhardtii</name>
    <name type="common">Chlamydomonas smithii</name>
    <dbReference type="NCBI Taxonomy" id="3055"/>
    <lineage>
        <taxon>Eukaryota</taxon>
        <taxon>Viridiplantae</taxon>
        <taxon>Chlorophyta</taxon>
        <taxon>core chlorophytes</taxon>
        <taxon>Chlorophyceae</taxon>
        <taxon>CS clade</taxon>
        <taxon>Chlamydomonadales</taxon>
        <taxon>Chlamydomonadaceae</taxon>
        <taxon>Chlamydomonas</taxon>
    </lineage>
</organism>
<dbReference type="RefSeq" id="XP_042914149.1">
    <property type="nucleotide sequence ID" value="XM_043072907.1"/>
</dbReference>
<dbReference type="PaxDb" id="3055-EDO97852"/>
<accession>A0A2K3CN62</accession>
<reference evidence="1 2" key="1">
    <citation type="journal article" date="2007" name="Science">
        <title>The Chlamydomonas genome reveals the evolution of key animal and plant functions.</title>
        <authorList>
            <person name="Merchant S.S."/>
            <person name="Prochnik S.E."/>
            <person name="Vallon O."/>
            <person name="Harris E.H."/>
            <person name="Karpowicz S.J."/>
            <person name="Witman G.B."/>
            <person name="Terry A."/>
            <person name="Salamov A."/>
            <person name="Fritz-Laylin L.K."/>
            <person name="Marechal-Drouard L."/>
            <person name="Marshall W.F."/>
            <person name="Qu L.H."/>
            <person name="Nelson D.R."/>
            <person name="Sanderfoot A.A."/>
            <person name="Spalding M.H."/>
            <person name="Kapitonov V.V."/>
            <person name="Ren Q."/>
            <person name="Ferris P."/>
            <person name="Lindquist E."/>
            <person name="Shapiro H."/>
            <person name="Lucas S.M."/>
            <person name="Grimwood J."/>
            <person name="Schmutz J."/>
            <person name="Cardol P."/>
            <person name="Cerutti H."/>
            <person name="Chanfreau G."/>
            <person name="Chen C.L."/>
            <person name="Cognat V."/>
            <person name="Croft M.T."/>
            <person name="Dent R."/>
            <person name="Dutcher S."/>
            <person name="Fernandez E."/>
            <person name="Fukuzawa H."/>
            <person name="Gonzalez-Ballester D."/>
            <person name="Gonzalez-Halphen D."/>
            <person name="Hallmann A."/>
            <person name="Hanikenne M."/>
            <person name="Hippler M."/>
            <person name="Inwood W."/>
            <person name="Jabbari K."/>
            <person name="Kalanon M."/>
            <person name="Kuras R."/>
            <person name="Lefebvre P.A."/>
            <person name="Lemaire S.D."/>
            <person name="Lobanov A.V."/>
            <person name="Lohr M."/>
            <person name="Manuell A."/>
            <person name="Meier I."/>
            <person name="Mets L."/>
            <person name="Mittag M."/>
            <person name="Mittelmeier T."/>
            <person name="Moroney J.V."/>
            <person name="Moseley J."/>
            <person name="Napoli C."/>
            <person name="Nedelcu A.M."/>
            <person name="Niyogi K."/>
            <person name="Novoselov S.V."/>
            <person name="Paulsen I.T."/>
            <person name="Pazour G."/>
            <person name="Purton S."/>
            <person name="Ral J.P."/>
            <person name="Riano-Pachon D.M."/>
            <person name="Riekhof W."/>
            <person name="Rymarquis L."/>
            <person name="Schroda M."/>
            <person name="Stern D."/>
            <person name="Umen J."/>
            <person name="Willows R."/>
            <person name="Wilson N."/>
            <person name="Zimmer S.L."/>
            <person name="Allmer J."/>
            <person name="Balk J."/>
            <person name="Bisova K."/>
            <person name="Chen C.J."/>
            <person name="Elias M."/>
            <person name="Gendler K."/>
            <person name="Hauser C."/>
            <person name="Lamb M.R."/>
            <person name="Ledford H."/>
            <person name="Long J.C."/>
            <person name="Minagawa J."/>
            <person name="Page M.D."/>
            <person name="Pan J."/>
            <person name="Pootakham W."/>
            <person name="Roje S."/>
            <person name="Rose A."/>
            <person name="Stahlberg E."/>
            <person name="Terauchi A.M."/>
            <person name="Yang P."/>
            <person name="Ball S."/>
            <person name="Bowler C."/>
            <person name="Dieckmann C.L."/>
            <person name="Gladyshev V.N."/>
            <person name="Green P."/>
            <person name="Jorgensen R."/>
            <person name="Mayfield S."/>
            <person name="Mueller-Roeber B."/>
            <person name="Rajamani S."/>
            <person name="Sayre R.T."/>
            <person name="Brokstein P."/>
            <person name="Dubchak I."/>
            <person name="Goodstein D."/>
            <person name="Hornick L."/>
            <person name="Huang Y.W."/>
            <person name="Jhaveri J."/>
            <person name="Luo Y."/>
            <person name="Martinez D."/>
            <person name="Ngau W.C."/>
            <person name="Otillar B."/>
            <person name="Poliakov A."/>
            <person name="Porter A."/>
            <person name="Szajkowski L."/>
            <person name="Werner G."/>
            <person name="Zhou K."/>
            <person name="Grigoriev I.V."/>
            <person name="Rokhsar D.S."/>
            <person name="Grossman A.R."/>
        </authorList>
    </citation>
    <scope>NUCLEOTIDE SEQUENCE [LARGE SCALE GENOMIC DNA]</scope>
    <source>
        <strain evidence="2">CC-503</strain>
    </source>
</reference>
<feature type="non-terminal residue" evidence="1">
    <location>
        <position position="516"/>
    </location>
</feature>
<dbReference type="Gramene" id="PNW69724">
    <property type="protein sequence ID" value="PNW69724"/>
    <property type="gene ID" value="CHLRE_22g753347v5"/>
</dbReference>
<gene>
    <name evidence="1" type="ORF">CHLRE_22g753347v5</name>
</gene>
<dbReference type="GeneID" id="5726252"/>
<keyword evidence="2" id="KW-1185">Reference proteome</keyword>